<evidence type="ECO:0000313" key="1">
    <source>
        <dbReference type="EMBL" id="GBO35256.1"/>
    </source>
</evidence>
<proteinExistence type="predicted"/>
<sequence length="136" mass="14965">MTADSNRPSISEADLSSQQHSARAWVIFVKDNTHLGVGHRAEADWVETRRGSLTKQNLKYNPGEGVTLSSGQGVSRAFPKGEFRNRVALIHRCPVAVLNGNLWHYPLTGGWNIRDGVEGCCDVVNRLNVKLPDLSS</sequence>
<evidence type="ECO:0000313" key="2">
    <source>
        <dbReference type="Proteomes" id="UP000499080"/>
    </source>
</evidence>
<accession>A0A4Y2WFA6</accession>
<reference evidence="1 2" key="1">
    <citation type="journal article" date="2019" name="Sci. Rep.">
        <title>Orb-weaving spider Araneus ventricosus genome elucidates the spidroin gene catalogue.</title>
        <authorList>
            <person name="Kono N."/>
            <person name="Nakamura H."/>
            <person name="Ohtoshi R."/>
            <person name="Moran D.A.P."/>
            <person name="Shinohara A."/>
            <person name="Yoshida Y."/>
            <person name="Fujiwara M."/>
            <person name="Mori M."/>
            <person name="Tomita M."/>
            <person name="Arakawa K."/>
        </authorList>
    </citation>
    <scope>NUCLEOTIDE SEQUENCE [LARGE SCALE GENOMIC DNA]</scope>
</reference>
<gene>
    <name evidence="1" type="ORF">AVEN_53745_1</name>
</gene>
<organism evidence="1 2">
    <name type="scientific">Araneus ventricosus</name>
    <name type="common">Orbweaver spider</name>
    <name type="synonym">Epeira ventricosa</name>
    <dbReference type="NCBI Taxonomy" id="182803"/>
    <lineage>
        <taxon>Eukaryota</taxon>
        <taxon>Metazoa</taxon>
        <taxon>Ecdysozoa</taxon>
        <taxon>Arthropoda</taxon>
        <taxon>Chelicerata</taxon>
        <taxon>Arachnida</taxon>
        <taxon>Araneae</taxon>
        <taxon>Araneomorphae</taxon>
        <taxon>Entelegynae</taxon>
        <taxon>Araneoidea</taxon>
        <taxon>Araneidae</taxon>
        <taxon>Araneus</taxon>
    </lineage>
</organism>
<protein>
    <submittedName>
        <fullName evidence="1">Uncharacterized protein</fullName>
    </submittedName>
</protein>
<comment type="caution">
    <text evidence="1">The sequence shown here is derived from an EMBL/GenBank/DDBJ whole genome shotgun (WGS) entry which is preliminary data.</text>
</comment>
<dbReference type="EMBL" id="BGPR01059220">
    <property type="protein sequence ID" value="GBO35256.1"/>
    <property type="molecule type" value="Genomic_DNA"/>
</dbReference>
<name>A0A4Y2WFA6_ARAVE</name>
<dbReference type="AlphaFoldDB" id="A0A4Y2WFA6"/>
<keyword evidence="2" id="KW-1185">Reference proteome</keyword>
<dbReference type="Proteomes" id="UP000499080">
    <property type="component" value="Unassembled WGS sequence"/>
</dbReference>